<accession>A0ABY7HN58</accession>
<proteinExistence type="inferred from homology"/>
<dbReference type="PROSITE" id="PS00629">
    <property type="entry name" value="IMP_1"/>
    <property type="match status" value="1"/>
</dbReference>
<evidence type="ECO:0000313" key="6">
    <source>
        <dbReference type="Proteomes" id="UP001164712"/>
    </source>
</evidence>
<dbReference type="SUPFAM" id="SSF56655">
    <property type="entry name" value="Carbohydrate phosphatase"/>
    <property type="match status" value="1"/>
</dbReference>
<evidence type="ECO:0000256" key="2">
    <source>
        <dbReference type="ARBA" id="ARBA00022723"/>
    </source>
</evidence>
<keyword evidence="3" id="KW-0378">Hydrolase</keyword>
<dbReference type="Gene3D" id="3.40.190.80">
    <property type="match status" value="1"/>
</dbReference>
<evidence type="ECO:0000313" key="5">
    <source>
        <dbReference type="EMBL" id="WAT00341.1"/>
    </source>
</evidence>
<keyword evidence="4" id="KW-0460">Magnesium</keyword>
<gene>
    <name evidence="5" type="ORF">O1V66_15475</name>
</gene>
<keyword evidence="2" id="KW-0479">Metal-binding</keyword>
<dbReference type="Proteomes" id="UP001164712">
    <property type="component" value="Chromosome"/>
</dbReference>
<dbReference type="InterPro" id="IPR020583">
    <property type="entry name" value="Inositol_monoP_metal-BS"/>
</dbReference>
<protein>
    <submittedName>
        <fullName evidence="5">Myo-inositol-1-monophosphatase</fullName>
    </submittedName>
</protein>
<sequence length="286" mass="31525">MARQSGFRLPWQEGGIVDEQKRTRMMKTDISERLRIASQITAQAAELALGYFSRRDEIDVSSKRTQDFVSQADVAVENFIRQQLSHYFPDYPVIGEEMGGQLSDRACWVIDPIDGTSNFLRGSPLWGVSLGLVERHRPVLGVVALPVLNELFAAESGKGIFLNGKPFTRDNRFADVQVLSLGDSADDKLGEAAAFYRGLREADWSVHCYHCTTVGMVFAAKGILDGHLQRRTTLWDIAGGAVLCQEAGLETVVNFGDEGIRHLSIACGTPSLMAAVKPLWPDLSPR</sequence>
<dbReference type="PANTHER" id="PTHR20854">
    <property type="entry name" value="INOSITOL MONOPHOSPHATASE"/>
    <property type="match status" value="1"/>
</dbReference>
<evidence type="ECO:0000256" key="1">
    <source>
        <dbReference type="ARBA" id="ARBA00009759"/>
    </source>
</evidence>
<dbReference type="RefSeq" id="WP_241481422.1">
    <property type="nucleotide sequence ID" value="NZ_CP114058.1"/>
</dbReference>
<comment type="similarity">
    <text evidence="1">Belongs to the inositol monophosphatase superfamily.</text>
</comment>
<reference evidence="5" key="1">
    <citation type="submission" date="2022-12" db="EMBL/GenBank/DDBJ databases">
        <title>Complete genome sequence of an Australian strain of Rouxiella badensis DAR84756 and resolution of the R. badensis DSM100043 and R. chamberiensis DSM28324 genomes.</title>
        <authorList>
            <person name="Paul S."/>
            <person name="Anderson P.J."/>
            <person name="Maynard G."/>
            <person name="Dyall-Smith M."/>
            <person name="Kudinha T."/>
        </authorList>
    </citation>
    <scope>NUCLEOTIDE SEQUENCE</scope>
    <source>
        <strain evidence="5">DSM 28324</strain>
    </source>
</reference>
<name>A0ABY7HN58_9GAMM</name>
<evidence type="ECO:0000256" key="4">
    <source>
        <dbReference type="ARBA" id="ARBA00022842"/>
    </source>
</evidence>
<organism evidence="5 6">
    <name type="scientific">Rouxiella chamberiensis</name>
    <dbReference type="NCBI Taxonomy" id="1513468"/>
    <lineage>
        <taxon>Bacteria</taxon>
        <taxon>Pseudomonadati</taxon>
        <taxon>Pseudomonadota</taxon>
        <taxon>Gammaproteobacteria</taxon>
        <taxon>Enterobacterales</taxon>
        <taxon>Yersiniaceae</taxon>
        <taxon>Rouxiella</taxon>
    </lineage>
</organism>
<dbReference type="PANTHER" id="PTHR20854:SF4">
    <property type="entry name" value="INOSITOL-1-MONOPHOSPHATASE-RELATED"/>
    <property type="match status" value="1"/>
</dbReference>
<keyword evidence="6" id="KW-1185">Reference proteome</keyword>
<dbReference type="PRINTS" id="PR00377">
    <property type="entry name" value="IMPHPHTASES"/>
</dbReference>
<dbReference type="Pfam" id="PF00459">
    <property type="entry name" value="Inositol_P"/>
    <property type="match status" value="1"/>
</dbReference>
<evidence type="ECO:0000256" key="3">
    <source>
        <dbReference type="ARBA" id="ARBA00022801"/>
    </source>
</evidence>
<dbReference type="InterPro" id="IPR000760">
    <property type="entry name" value="Inositol_monophosphatase-like"/>
</dbReference>
<dbReference type="Gene3D" id="3.30.540.10">
    <property type="entry name" value="Fructose-1,6-Bisphosphatase, subunit A, domain 1"/>
    <property type="match status" value="1"/>
</dbReference>
<dbReference type="EMBL" id="CP114058">
    <property type="protein sequence ID" value="WAT00341.1"/>
    <property type="molecule type" value="Genomic_DNA"/>
</dbReference>